<evidence type="ECO:0000259" key="1">
    <source>
        <dbReference type="Pfam" id="PF11716"/>
    </source>
</evidence>
<dbReference type="NCBIfam" id="TIGR03083">
    <property type="entry name" value="maleylpyruvate isomerase family mycothiol-dependent enzyme"/>
    <property type="match status" value="1"/>
</dbReference>
<dbReference type="InterPro" id="IPR034660">
    <property type="entry name" value="DinB/YfiT-like"/>
</dbReference>
<dbReference type="RefSeq" id="WP_310398577.1">
    <property type="nucleotide sequence ID" value="NZ_JAVDWW010000001.1"/>
</dbReference>
<dbReference type="Gene3D" id="1.20.120.450">
    <property type="entry name" value="dinb family like domain"/>
    <property type="match status" value="1"/>
</dbReference>
<protein>
    <submittedName>
        <fullName evidence="2">Uncharacterized protein (TIGR03086 family)</fullName>
    </submittedName>
</protein>
<dbReference type="NCBIfam" id="TIGR03086">
    <property type="entry name" value="TIGR03086 family metal-binding protein"/>
    <property type="match status" value="1"/>
</dbReference>
<dbReference type="SUPFAM" id="SSF109854">
    <property type="entry name" value="DinB/YfiT-like putative metalloenzymes"/>
    <property type="match status" value="1"/>
</dbReference>
<proteinExistence type="predicted"/>
<dbReference type="Pfam" id="PF11716">
    <property type="entry name" value="MDMPI_N"/>
    <property type="match status" value="1"/>
</dbReference>
<keyword evidence="3" id="KW-1185">Reference proteome</keyword>
<evidence type="ECO:0000313" key="2">
    <source>
        <dbReference type="EMBL" id="MDR7166524.1"/>
    </source>
</evidence>
<dbReference type="EMBL" id="JAVDWW010000001">
    <property type="protein sequence ID" value="MDR7166524.1"/>
    <property type="molecule type" value="Genomic_DNA"/>
</dbReference>
<evidence type="ECO:0000313" key="3">
    <source>
        <dbReference type="Proteomes" id="UP001251217"/>
    </source>
</evidence>
<sequence>MTTPIDHIDAALDATTRIVAGLRADLLATPSLCAGWDLRFELNHLVGGMRIFAAELAGTEAEQDHHDEWLGGDPHGAFATAAELDRAAWHRPDALSTTVRLGFGAVPAALAAQIHRTEILVHGIDLAVVAGLTDRIDERQSAELLATMRAMDFDMFRRPGMFAAAVPVPAQAPPHRHLLAFLGRDVPDVSLSVAADR</sequence>
<dbReference type="InterPro" id="IPR024344">
    <property type="entry name" value="MDMPI_metal-binding"/>
</dbReference>
<reference evidence="2 3" key="1">
    <citation type="submission" date="2023-07" db="EMBL/GenBank/DDBJ databases">
        <title>Sorghum-associated microbial communities from plants grown in Nebraska, USA.</title>
        <authorList>
            <person name="Schachtman D."/>
        </authorList>
    </citation>
    <scope>NUCLEOTIDE SEQUENCE [LARGE SCALE GENOMIC DNA]</scope>
    <source>
        <strain evidence="2 3">4272</strain>
    </source>
</reference>
<accession>A0ABU1X7T6</accession>
<gene>
    <name evidence="2" type="ORF">J2W56_000242</name>
</gene>
<feature type="domain" description="Mycothiol-dependent maleylpyruvate isomerase metal-binding" evidence="1">
    <location>
        <begin position="9"/>
        <end position="126"/>
    </location>
</feature>
<organism evidence="2 3">
    <name type="scientific">Nocardia kruczakiae</name>
    <dbReference type="NCBI Taxonomy" id="261477"/>
    <lineage>
        <taxon>Bacteria</taxon>
        <taxon>Bacillati</taxon>
        <taxon>Actinomycetota</taxon>
        <taxon>Actinomycetes</taxon>
        <taxon>Mycobacteriales</taxon>
        <taxon>Nocardiaceae</taxon>
        <taxon>Nocardia</taxon>
    </lineage>
</organism>
<comment type="caution">
    <text evidence="2">The sequence shown here is derived from an EMBL/GenBank/DDBJ whole genome shotgun (WGS) entry which is preliminary data.</text>
</comment>
<dbReference type="InterPro" id="IPR017520">
    <property type="entry name" value="CHP03086"/>
</dbReference>
<name>A0ABU1X7T6_9NOCA</name>
<dbReference type="InterPro" id="IPR017517">
    <property type="entry name" value="Maleyloyr_isom"/>
</dbReference>
<dbReference type="Proteomes" id="UP001251217">
    <property type="component" value="Unassembled WGS sequence"/>
</dbReference>